<evidence type="ECO:0000259" key="4">
    <source>
        <dbReference type="Pfam" id="PF04111"/>
    </source>
</evidence>
<comment type="similarity">
    <text evidence="1">Belongs to the beclin family.</text>
</comment>
<dbReference type="InterPro" id="IPR038274">
    <property type="entry name" value="Atg6/Beclin_C_sf"/>
</dbReference>
<evidence type="ECO:0000313" key="6">
    <source>
        <dbReference type="EMBL" id="KAF5537175.1"/>
    </source>
</evidence>
<evidence type="ECO:0000256" key="2">
    <source>
        <dbReference type="SAM" id="Coils"/>
    </source>
</evidence>
<protein>
    <submittedName>
        <fullName evidence="6">Beclin 1</fullName>
    </submittedName>
</protein>
<feature type="domain" description="Atg6 BARA" evidence="4">
    <location>
        <begin position="280"/>
        <end position="457"/>
    </location>
</feature>
<dbReference type="GO" id="GO:0000407">
    <property type="term" value="C:phagophore assembly site"/>
    <property type="evidence" value="ECO:0007669"/>
    <property type="project" value="TreeGrafter"/>
</dbReference>
<feature type="region of interest" description="Disordered" evidence="3">
    <location>
        <begin position="30"/>
        <end position="126"/>
    </location>
</feature>
<keyword evidence="7" id="KW-1185">Reference proteome</keyword>
<gene>
    <name evidence="6" type="ORF">FMEXI_10049</name>
</gene>
<dbReference type="Pfam" id="PF17675">
    <property type="entry name" value="APG6_N"/>
    <property type="match status" value="1"/>
</dbReference>
<dbReference type="GO" id="GO:0000423">
    <property type="term" value="P:mitophagy"/>
    <property type="evidence" value="ECO:0007669"/>
    <property type="project" value="TreeGrafter"/>
</dbReference>
<dbReference type="EMBL" id="JAAOAM010000238">
    <property type="protein sequence ID" value="KAF5537175.1"/>
    <property type="molecule type" value="Genomic_DNA"/>
</dbReference>
<organism evidence="6 7">
    <name type="scientific">Fusarium mexicanum</name>
    <dbReference type="NCBI Taxonomy" id="751941"/>
    <lineage>
        <taxon>Eukaryota</taxon>
        <taxon>Fungi</taxon>
        <taxon>Dikarya</taxon>
        <taxon>Ascomycota</taxon>
        <taxon>Pezizomycotina</taxon>
        <taxon>Sordariomycetes</taxon>
        <taxon>Hypocreomycetidae</taxon>
        <taxon>Hypocreales</taxon>
        <taxon>Nectriaceae</taxon>
        <taxon>Fusarium</taxon>
        <taxon>Fusarium fujikuroi species complex</taxon>
    </lineage>
</organism>
<feature type="compositionally biased region" description="Polar residues" evidence="3">
    <location>
        <begin position="110"/>
        <end position="120"/>
    </location>
</feature>
<dbReference type="Proteomes" id="UP000522262">
    <property type="component" value="Unassembled WGS sequence"/>
</dbReference>
<dbReference type="GO" id="GO:0034271">
    <property type="term" value="C:phosphatidylinositol 3-kinase complex, class III, type I"/>
    <property type="evidence" value="ECO:0007669"/>
    <property type="project" value="TreeGrafter"/>
</dbReference>
<dbReference type="GO" id="GO:0006995">
    <property type="term" value="P:cellular response to nitrogen starvation"/>
    <property type="evidence" value="ECO:0007669"/>
    <property type="project" value="TreeGrafter"/>
</dbReference>
<evidence type="ECO:0000259" key="5">
    <source>
        <dbReference type="Pfam" id="PF17675"/>
    </source>
</evidence>
<reference evidence="6 7" key="1">
    <citation type="submission" date="2020-05" db="EMBL/GenBank/DDBJ databases">
        <title>Identification and distribution of gene clusters putatively required for synthesis of sphingolipid metabolism inhibitors in phylogenetically diverse species of the filamentous fungus Fusarium.</title>
        <authorList>
            <person name="Kim H.-S."/>
            <person name="Busman M."/>
            <person name="Brown D.W."/>
            <person name="Divon H."/>
            <person name="Uhlig S."/>
            <person name="Proctor R.H."/>
        </authorList>
    </citation>
    <scope>NUCLEOTIDE SEQUENCE [LARGE SCALE GENOMIC DNA]</scope>
    <source>
        <strain evidence="6 7">NRRL 53147</strain>
    </source>
</reference>
<feature type="domain" description="Atg6/beclin coiled-coil" evidence="5">
    <location>
        <begin position="149"/>
        <end position="277"/>
    </location>
</feature>
<proteinExistence type="inferred from homology"/>
<sequence>MNCQKCRQPLRLDGSLEDLNPAAYDMLVSSTSPQTLKKSSVTSPPITQPQEQARKSLYETVSRNTGPPTFKRNHGGHPRDSSMSFVLLSESQMTHPSQPTESPAMPTSLRRASSARSNGDNVDAPVGNEMDRINRLFEILSARSDIDHPICIECTEMLVEGLQKKLEVASRERDAYVKHLKEAKANKPSEEDMKAQEEALRKAEQDRATAMEELKKLESEKTSLDEELVALEEESRQLDKEEEKFWRERNEFATKMGEFQAEKDSINAKYSNDSQLLEKLQRSNVYNDTFCISHDGSFATINGLRLGRLSNKPVDWPEINAAWGHALLLLVTVADKLSYRFDGYDPQPMGSTSRIIRYEVPSPSSSRISSRTVNAPPKKHILELYSSGDMPLGLTFMHRRFDNAMVGFLELVRQLGALPYKIDGDKIGDVSIKLGIAQDDGWTKACKLTLTCCIYLFFVIHILAALLLLNSHIHNHSQLLLPEASSVKYSKWAVALTVARLQHPRCQAAHEPAHQEYCYNLQRRKTLLRTAKLLKAALLAYKEVVYDIHVTRIKHDEVNGTLVLTHTPNRIERHPFPNHLTSIEDHKQAALLVNQCTMSISLLGPMARGLLAGIVSRMDVVVVEIQNPPLTIKFHPPDGIMADRKFHTIIEATLDSSGERWLIDVTGCQYGFRDILLPFEKYIAQNNCSSYERLQPYGHTETTDQDELPRSPMMILTRGPSEQQLADMEIEKGYRRHFAALVRALVHHGLTQGTDAHFAATLDELARRVITYMSSYPLPMEAYQESPLY</sequence>
<dbReference type="AlphaFoldDB" id="A0A8H5MR89"/>
<dbReference type="GO" id="GO:0030674">
    <property type="term" value="F:protein-macromolecule adaptor activity"/>
    <property type="evidence" value="ECO:0007669"/>
    <property type="project" value="TreeGrafter"/>
</dbReference>
<feature type="coiled-coil region" evidence="2">
    <location>
        <begin position="152"/>
        <end position="251"/>
    </location>
</feature>
<dbReference type="PANTHER" id="PTHR12768:SF4">
    <property type="entry name" value="BECLIN-1"/>
    <property type="match status" value="1"/>
</dbReference>
<accession>A0A8H5MR89</accession>
<keyword evidence="2" id="KW-0175">Coiled coil</keyword>
<feature type="compositionally biased region" description="Polar residues" evidence="3">
    <location>
        <begin position="30"/>
        <end position="51"/>
    </location>
</feature>
<name>A0A8H5MR89_9HYPO</name>
<dbReference type="Gene3D" id="6.10.250.3110">
    <property type="match status" value="1"/>
</dbReference>
<comment type="caution">
    <text evidence="6">The sequence shown here is derived from an EMBL/GenBank/DDBJ whole genome shotgun (WGS) entry which is preliminary data.</text>
</comment>
<dbReference type="InterPro" id="IPR040455">
    <property type="entry name" value="Atg6_BARA"/>
</dbReference>
<dbReference type="InterPro" id="IPR041691">
    <property type="entry name" value="Atg6/beclin_CC"/>
</dbReference>
<dbReference type="GO" id="GO:0045324">
    <property type="term" value="P:late endosome to vacuole transport"/>
    <property type="evidence" value="ECO:0007669"/>
    <property type="project" value="TreeGrafter"/>
</dbReference>
<evidence type="ECO:0000256" key="3">
    <source>
        <dbReference type="SAM" id="MobiDB-lite"/>
    </source>
</evidence>
<dbReference type="FunFam" id="1.10.418.40:FF:000005">
    <property type="entry name" value="Autophagy protein Apg6, putative"/>
    <property type="match status" value="1"/>
</dbReference>
<evidence type="ECO:0000313" key="7">
    <source>
        <dbReference type="Proteomes" id="UP000522262"/>
    </source>
</evidence>
<dbReference type="Gene3D" id="1.10.418.40">
    <property type="entry name" value="Autophagy protein 6/Beclin 1"/>
    <property type="match status" value="2"/>
</dbReference>
<dbReference type="GO" id="GO:0000045">
    <property type="term" value="P:autophagosome assembly"/>
    <property type="evidence" value="ECO:0007669"/>
    <property type="project" value="TreeGrafter"/>
</dbReference>
<dbReference type="InterPro" id="IPR007243">
    <property type="entry name" value="Atg6/Beclin"/>
</dbReference>
<feature type="compositionally biased region" description="Polar residues" evidence="3">
    <location>
        <begin position="81"/>
        <end position="101"/>
    </location>
</feature>
<dbReference type="PANTHER" id="PTHR12768">
    <property type="entry name" value="BECLIN 1"/>
    <property type="match status" value="1"/>
</dbReference>
<evidence type="ECO:0000256" key="1">
    <source>
        <dbReference type="ARBA" id="ARBA00005965"/>
    </source>
</evidence>
<dbReference type="GO" id="GO:0034272">
    <property type="term" value="C:phosphatidylinositol 3-kinase complex, class III, type II"/>
    <property type="evidence" value="ECO:0007669"/>
    <property type="project" value="TreeGrafter"/>
</dbReference>
<dbReference type="GO" id="GO:0043548">
    <property type="term" value="F:phosphatidylinositol 3-kinase binding"/>
    <property type="evidence" value="ECO:0007669"/>
    <property type="project" value="TreeGrafter"/>
</dbReference>
<dbReference type="Pfam" id="PF04111">
    <property type="entry name" value="APG6"/>
    <property type="match status" value="1"/>
</dbReference>